<sequence>MWKVVNTDVGDQFDIKSQSLNNFMKKLNGLTNLFVEDKKSKIMKFKEGMSIVWKRNKSTREGPALRRTCSESGLSGNEWVQRLRNSNKAETRNHTSGTLRRSVKVEHSGRLPHRRTELIPVKSCLRLEQQDSPQSTSSQNCKRVTFSMYALILSAASQNSVSELTELLDKKPSYINKPSSSGETALHKAAAWGSLDCVKLLVQRGANVNIVDKQGRTPLFLSWESGHFECHKYMLRSLKLCDRACDREASL</sequence>
<dbReference type="PROSITE" id="PS50088">
    <property type="entry name" value="ANK_REPEAT"/>
    <property type="match status" value="1"/>
</dbReference>
<evidence type="ECO:0000256" key="2">
    <source>
        <dbReference type="ARBA" id="ARBA00023043"/>
    </source>
</evidence>
<dbReference type="EMBL" id="MU825409">
    <property type="protein sequence ID" value="KAJ7390930.1"/>
    <property type="molecule type" value="Genomic_DNA"/>
</dbReference>
<protein>
    <submittedName>
        <fullName evidence="5">Ankyrin repeat domain-containing protein</fullName>
    </submittedName>
</protein>
<dbReference type="AlphaFoldDB" id="A0A9X0D8P8"/>
<name>A0A9X0D8P8_9CNID</name>
<dbReference type="Proteomes" id="UP001163046">
    <property type="component" value="Unassembled WGS sequence"/>
</dbReference>
<evidence type="ECO:0000256" key="1">
    <source>
        <dbReference type="ARBA" id="ARBA00022737"/>
    </source>
</evidence>
<keyword evidence="2 3" id="KW-0040">ANK repeat</keyword>
<organism evidence="5 6">
    <name type="scientific">Desmophyllum pertusum</name>
    <dbReference type="NCBI Taxonomy" id="174260"/>
    <lineage>
        <taxon>Eukaryota</taxon>
        <taxon>Metazoa</taxon>
        <taxon>Cnidaria</taxon>
        <taxon>Anthozoa</taxon>
        <taxon>Hexacorallia</taxon>
        <taxon>Scleractinia</taxon>
        <taxon>Caryophylliina</taxon>
        <taxon>Caryophylliidae</taxon>
        <taxon>Desmophyllum</taxon>
    </lineage>
</organism>
<proteinExistence type="predicted"/>
<dbReference type="OrthoDB" id="194358at2759"/>
<evidence type="ECO:0000256" key="4">
    <source>
        <dbReference type="SAM" id="MobiDB-lite"/>
    </source>
</evidence>
<dbReference type="InterPro" id="IPR002110">
    <property type="entry name" value="Ankyrin_rpt"/>
</dbReference>
<dbReference type="PROSITE" id="PS50297">
    <property type="entry name" value="ANK_REP_REGION"/>
    <property type="match status" value="1"/>
</dbReference>
<gene>
    <name evidence="5" type="primary">ANKRD37</name>
    <name evidence="5" type="ORF">OS493_020950</name>
</gene>
<evidence type="ECO:0000256" key="3">
    <source>
        <dbReference type="PROSITE-ProRule" id="PRU00023"/>
    </source>
</evidence>
<reference evidence="5" key="1">
    <citation type="submission" date="2023-01" db="EMBL/GenBank/DDBJ databases">
        <title>Genome assembly of the deep-sea coral Lophelia pertusa.</title>
        <authorList>
            <person name="Herrera S."/>
            <person name="Cordes E."/>
        </authorList>
    </citation>
    <scope>NUCLEOTIDE SEQUENCE</scope>
    <source>
        <strain evidence="5">USNM1676648</strain>
        <tissue evidence="5">Polyp</tissue>
    </source>
</reference>
<dbReference type="SUPFAM" id="SSF48403">
    <property type="entry name" value="Ankyrin repeat"/>
    <property type="match status" value="1"/>
</dbReference>
<dbReference type="InterPro" id="IPR036770">
    <property type="entry name" value="Ankyrin_rpt-contain_sf"/>
</dbReference>
<accession>A0A9X0D8P8</accession>
<dbReference type="PANTHER" id="PTHR24198:SF165">
    <property type="entry name" value="ANKYRIN REPEAT-CONTAINING PROTEIN-RELATED"/>
    <property type="match status" value="1"/>
</dbReference>
<dbReference type="GO" id="GO:0005737">
    <property type="term" value="C:cytoplasm"/>
    <property type="evidence" value="ECO:0007669"/>
    <property type="project" value="TreeGrafter"/>
</dbReference>
<comment type="caution">
    <text evidence="5">The sequence shown here is derived from an EMBL/GenBank/DDBJ whole genome shotgun (WGS) entry which is preliminary data.</text>
</comment>
<keyword evidence="1" id="KW-0677">Repeat</keyword>
<dbReference type="SMART" id="SM00248">
    <property type="entry name" value="ANK"/>
    <property type="match status" value="2"/>
</dbReference>
<evidence type="ECO:0000313" key="6">
    <source>
        <dbReference type="Proteomes" id="UP001163046"/>
    </source>
</evidence>
<dbReference type="Pfam" id="PF12796">
    <property type="entry name" value="Ank_2"/>
    <property type="match status" value="1"/>
</dbReference>
<dbReference type="PANTHER" id="PTHR24198">
    <property type="entry name" value="ANKYRIN REPEAT AND PROTEIN KINASE DOMAIN-CONTAINING PROTEIN"/>
    <property type="match status" value="1"/>
</dbReference>
<feature type="repeat" description="ANK" evidence="3">
    <location>
        <begin position="181"/>
        <end position="213"/>
    </location>
</feature>
<keyword evidence="6" id="KW-1185">Reference proteome</keyword>
<feature type="region of interest" description="Disordered" evidence="4">
    <location>
        <begin position="86"/>
        <end position="111"/>
    </location>
</feature>
<evidence type="ECO:0000313" key="5">
    <source>
        <dbReference type="EMBL" id="KAJ7390930.1"/>
    </source>
</evidence>
<dbReference type="Gene3D" id="1.25.40.20">
    <property type="entry name" value="Ankyrin repeat-containing domain"/>
    <property type="match status" value="1"/>
</dbReference>